<proteinExistence type="predicted"/>
<accession>A0A7G7YDZ4</accession>
<keyword evidence="1" id="KW-0496">Mitochondrion</keyword>
<dbReference type="EMBL" id="MT079862">
    <property type="protein sequence ID" value="QNH92714.1"/>
    <property type="molecule type" value="Genomic_DNA"/>
</dbReference>
<name>A0A7G7YDZ4_9APHY</name>
<dbReference type="SUPFAM" id="SSF82771">
    <property type="entry name" value="GIY-YIG endonuclease"/>
    <property type="match status" value="1"/>
</dbReference>
<dbReference type="AlphaFoldDB" id="A0A7G7YDZ4"/>
<organism evidence="1">
    <name type="scientific">Wolfiporia cocos</name>
    <dbReference type="NCBI Taxonomy" id="81056"/>
    <lineage>
        <taxon>Eukaryota</taxon>
        <taxon>Fungi</taxon>
        <taxon>Dikarya</taxon>
        <taxon>Basidiomycota</taxon>
        <taxon>Agaricomycotina</taxon>
        <taxon>Agaricomycetes</taxon>
        <taxon>Polyporales</taxon>
        <taxon>Phaeolaceae</taxon>
        <taxon>Wolfiporia</taxon>
    </lineage>
</organism>
<reference evidence="1" key="1">
    <citation type="journal article" date="2020" name="Front. Microbiol.">
        <title>Characterization of Two Mitochondrial Genomes and Gene Expression Analysis Reveal Clues for Variations, Evolution, and Large-Sclerotium Formation in Medical Fungus Wolfiporia cocos.</title>
        <authorList>
            <person name="Chen M."/>
            <person name="Chen N."/>
            <person name="Wu T."/>
            <person name="Bian Y."/>
            <person name="Deng Y."/>
            <person name="Xu Z."/>
        </authorList>
    </citation>
    <scope>NUCLEOTIDE SEQUENCE</scope>
    <source>
        <strain evidence="1">MD-104 SS10</strain>
    </source>
</reference>
<gene>
    <name evidence="1" type="primary">orf24</name>
</gene>
<evidence type="ECO:0000313" key="1">
    <source>
        <dbReference type="EMBL" id="QNH92714.1"/>
    </source>
</evidence>
<protein>
    <submittedName>
        <fullName evidence="1">Uncharacterized protein</fullName>
    </submittedName>
</protein>
<dbReference type="InterPro" id="IPR035901">
    <property type="entry name" value="GIY-YIG_endonuc_sf"/>
</dbReference>
<geneLocation type="mitochondrion" evidence="1"/>
<sequence>MFMFVLIIKSLDAKRGFNRFLGRGKPNPEPVLRLGIETIKILEVLTVPLELMPMVPPLFLIVTIPKQFHIIKDPFHNRELIKQVCSGVKVIYIWTYLPTGICLVGSSCSSIDRVTSYFEPNLLLDSKARKALKFVADYGFQFIQLTIIPLDPKLYSISKVRMFPQL</sequence>